<evidence type="ECO:0000313" key="2">
    <source>
        <dbReference type="EMBL" id="MED6190111.1"/>
    </source>
</evidence>
<sequence length="337" mass="37963">MALSSESNKWKYDVFLSFRGVDTRRNFTSHLYHALFQKGVNTSIDYKELEKGGQISPSILRAIEGSRISVIIFSENYASSTSCLDELTMILECKDSKGQLVLPVFYNVNPFQLRGQHENFAEYLAKHEEKFRDDDINKVKRWRAALYQVSTFYGWHLGEGQESKFVQRIVEEIMNKLNLIPFNVAKHPVGLDSPTEDIKSLLDSGSDGVRAVGIYGIGGIGKTTLVKAVYNHISHQFEGSAFLANVREISSQTHGLVQLQEALLSEILSRRDFKVGNKDRGINLIKSRLCCKKVLVVVDDSDSLEQLESLVGDCSWFGSGSRIIITTRDEHLLIAHN</sequence>
<dbReference type="SMART" id="SM00255">
    <property type="entry name" value="TIR"/>
    <property type="match status" value="1"/>
</dbReference>
<dbReference type="SUPFAM" id="SSF52200">
    <property type="entry name" value="Toll/Interleukin receptor TIR domain"/>
    <property type="match status" value="1"/>
</dbReference>
<protein>
    <recommendedName>
        <fullName evidence="1">TIR domain-containing protein</fullName>
    </recommendedName>
</protein>
<dbReference type="InterPro" id="IPR035897">
    <property type="entry name" value="Toll_tir_struct_dom_sf"/>
</dbReference>
<feature type="non-terminal residue" evidence="2">
    <location>
        <position position="337"/>
    </location>
</feature>
<dbReference type="InterPro" id="IPR002182">
    <property type="entry name" value="NB-ARC"/>
</dbReference>
<dbReference type="InterPro" id="IPR027417">
    <property type="entry name" value="P-loop_NTPase"/>
</dbReference>
<dbReference type="Pfam" id="PF01582">
    <property type="entry name" value="TIR"/>
    <property type="match status" value="1"/>
</dbReference>
<reference evidence="2 3" key="1">
    <citation type="journal article" date="2023" name="Plants (Basel)">
        <title>Bridging the Gap: Combining Genomics and Transcriptomics Approaches to Understand Stylosanthes scabra, an Orphan Legume from the Brazilian Caatinga.</title>
        <authorList>
            <person name="Ferreira-Neto J.R.C."/>
            <person name="da Silva M.D."/>
            <person name="Binneck E."/>
            <person name="de Melo N.F."/>
            <person name="da Silva R.H."/>
            <person name="de Melo A.L.T.M."/>
            <person name="Pandolfi V."/>
            <person name="Bustamante F.O."/>
            <person name="Brasileiro-Vidal A.C."/>
            <person name="Benko-Iseppon A.M."/>
        </authorList>
    </citation>
    <scope>NUCLEOTIDE SEQUENCE [LARGE SCALE GENOMIC DNA]</scope>
    <source>
        <tissue evidence="2">Leaves</tissue>
    </source>
</reference>
<evidence type="ECO:0000259" key="1">
    <source>
        <dbReference type="PROSITE" id="PS50104"/>
    </source>
</evidence>
<dbReference type="EMBL" id="JASCZI010184427">
    <property type="protein sequence ID" value="MED6190111.1"/>
    <property type="molecule type" value="Genomic_DNA"/>
</dbReference>
<dbReference type="InterPro" id="IPR000157">
    <property type="entry name" value="TIR_dom"/>
</dbReference>
<proteinExistence type="predicted"/>
<gene>
    <name evidence="2" type="ORF">PIB30_102590</name>
</gene>
<accession>A0ABU6WW06</accession>
<dbReference type="Gene3D" id="3.40.50.300">
    <property type="entry name" value="P-loop containing nucleotide triphosphate hydrolases"/>
    <property type="match status" value="1"/>
</dbReference>
<dbReference type="Proteomes" id="UP001341840">
    <property type="component" value="Unassembled WGS sequence"/>
</dbReference>
<dbReference type="SUPFAM" id="SSF52540">
    <property type="entry name" value="P-loop containing nucleoside triphosphate hydrolases"/>
    <property type="match status" value="1"/>
</dbReference>
<dbReference type="InterPro" id="IPR044974">
    <property type="entry name" value="Disease_R_plants"/>
</dbReference>
<dbReference type="PRINTS" id="PR00364">
    <property type="entry name" value="DISEASERSIST"/>
</dbReference>
<name>A0ABU6WW06_9FABA</name>
<dbReference type="PANTHER" id="PTHR11017:SF573">
    <property type="entry name" value="ADP-RIBOSYL CYCLASE_CYCLIC ADP-RIBOSE HYDROLASE"/>
    <property type="match status" value="1"/>
</dbReference>
<dbReference type="Gene3D" id="3.40.50.10140">
    <property type="entry name" value="Toll/interleukin-1 receptor homology (TIR) domain"/>
    <property type="match status" value="1"/>
</dbReference>
<dbReference type="PROSITE" id="PS50104">
    <property type="entry name" value="TIR"/>
    <property type="match status" value="1"/>
</dbReference>
<dbReference type="PANTHER" id="PTHR11017">
    <property type="entry name" value="LEUCINE-RICH REPEAT-CONTAINING PROTEIN"/>
    <property type="match status" value="1"/>
</dbReference>
<evidence type="ECO:0000313" key="3">
    <source>
        <dbReference type="Proteomes" id="UP001341840"/>
    </source>
</evidence>
<organism evidence="2 3">
    <name type="scientific">Stylosanthes scabra</name>
    <dbReference type="NCBI Taxonomy" id="79078"/>
    <lineage>
        <taxon>Eukaryota</taxon>
        <taxon>Viridiplantae</taxon>
        <taxon>Streptophyta</taxon>
        <taxon>Embryophyta</taxon>
        <taxon>Tracheophyta</taxon>
        <taxon>Spermatophyta</taxon>
        <taxon>Magnoliopsida</taxon>
        <taxon>eudicotyledons</taxon>
        <taxon>Gunneridae</taxon>
        <taxon>Pentapetalae</taxon>
        <taxon>rosids</taxon>
        <taxon>fabids</taxon>
        <taxon>Fabales</taxon>
        <taxon>Fabaceae</taxon>
        <taxon>Papilionoideae</taxon>
        <taxon>50 kb inversion clade</taxon>
        <taxon>dalbergioids sensu lato</taxon>
        <taxon>Dalbergieae</taxon>
        <taxon>Pterocarpus clade</taxon>
        <taxon>Stylosanthes</taxon>
    </lineage>
</organism>
<comment type="caution">
    <text evidence="2">The sequence shown here is derived from an EMBL/GenBank/DDBJ whole genome shotgun (WGS) entry which is preliminary data.</text>
</comment>
<dbReference type="Pfam" id="PF00931">
    <property type="entry name" value="NB-ARC"/>
    <property type="match status" value="1"/>
</dbReference>
<keyword evidence="3" id="KW-1185">Reference proteome</keyword>
<feature type="domain" description="TIR" evidence="1">
    <location>
        <begin position="10"/>
        <end position="177"/>
    </location>
</feature>